<dbReference type="GO" id="GO:0005829">
    <property type="term" value="C:cytosol"/>
    <property type="evidence" value="ECO:0007669"/>
    <property type="project" value="TreeGrafter"/>
</dbReference>
<dbReference type="InterPro" id="IPR006175">
    <property type="entry name" value="YjgF/YER057c/UK114"/>
</dbReference>
<keyword evidence="3" id="KW-1185">Reference proteome</keyword>
<dbReference type="AlphaFoldDB" id="A0A8T0CER2"/>
<sequence>MPSQRVAVHALEAPKPNGNYSHVIRSGNILHVAGWMGDDPKTGKIVEGGIEAQTEQSIKNIRACLEAAGSSLDKVLQRRIYIIDMKQFRAVDAVWAKWFKEPYPVSTCVQISALAKEGALVELEVVAEA</sequence>
<name>A0A8T0CER2_CORYI</name>
<dbReference type="GO" id="GO:0019239">
    <property type="term" value="F:deaminase activity"/>
    <property type="evidence" value="ECO:0007669"/>
    <property type="project" value="TreeGrafter"/>
</dbReference>
<evidence type="ECO:0000313" key="2">
    <source>
        <dbReference type="EMBL" id="KAF7845807.1"/>
    </source>
</evidence>
<dbReference type="Gramene" id="rna-gnl|WGS:JABURB|Cocit.L0563.1">
    <property type="protein sequence ID" value="cds-KAF7845807.1"/>
    <property type="gene ID" value="gene-BT93_L0563"/>
</dbReference>
<reference evidence="2" key="1">
    <citation type="submission" date="2020-05" db="EMBL/GenBank/DDBJ databases">
        <title>WGS assembly of Corymbia citriodora subspecies variegata.</title>
        <authorList>
            <person name="Barry K."/>
            <person name="Hundley H."/>
            <person name="Shu S."/>
            <person name="Jenkins J."/>
            <person name="Grimwood J."/>
            <person name="Baten A."/>
        </authorList>
    </citation>
    <scope>NUCLEOTIDE SEQUENCE</scope>
    <source>
        <strain evidence="2">CV2-018</strain>
    </source>
</reference>
<gene>
    <name evidence="2" type="ORF">BT93_L0563</name>
</gene>
<dbReference type="Proteomes" id="UP000806378">
    <property type="component" value="Unassembled WGS sequence"/>
</dbReference>
<accession>A0A8T0CER2</accession>
<dbReference type="EMBL" id="MU100036">
    <property type="protein sequence ID" value="KAF7845807.1"/>
    <property type="molecule type" value="Genomic_DNA"/>
</dbReference>
<dbReference type="CDD" id="cd00448">
    <property type="entry name" value="YjgF_YER057c_UK114_family"/>
    <property type="match status" value="1"/>
</dbReference>
<dbReference type="InterPro" id="IPR035959">
    <property type="entry name" value="RutC-like_sf"/>
</dbReference>
<organism evidence="2 3">
    <name type="scientific">Corymbia citriodora subsp. variegata</name>
    <dbReference type="NCBI Taxonomy" id="360336"/>
    <lineage>
        <taxon>Eukaryota</taxon>
        <taxon>Viridiplantae</taxon>
        <taxon>Streptophyta</taxon>
        <taxon>Embryophyta</taxon>
        <taxon>Tracheophyta</taxon>
        <taxon>Spermatophyta</taxon>
        <taxon>Magnoliopsida</taxon>
        <taxon>eudicotyledons</taxon>
        <taxon>Gunneridae</taxon>
        <taxon>Pentapetalae</taxon>
        <taxon>rosids</taxon>
        <taxon>malvids</taxon>
        <taxon>Myrtales</taxon>
        <taxon>Myrtaceae</taxon>
        <taxon>Myrtoideae</taxon>
        <taxon>Eucalypteae</taxon>
        <taxon>Corymbia</taxon>
    </lineage>
</organism>
<comment type="caution">
    <text evidence="2">The sequence shown here is derived from an EMBL/GenBank/DDBJ whole genome shotgun (WGS) entry which is preliminary data.</text>
</comment>
<dbReference type="OrthoDB" id="309640at2759"/>
<dbReference type="InterPro" id="IPR006056">
    <property type="entry name" value="RidA"/>
</dbReference>
<comment type="similarity">
    <text evidence="1">Belongs to the RutC family.</text>
</comment>
<dbReference type="SUPFAM" id="SSF55298">
    <property type="entry name" value="YjgF-like"/>
    <property type="match status" value="1"/>
</dbReference>
<dbReference type="Pfam" id="PF01042">
    <property type="entry name" value="Ribonuc_L-PSP"/>
    <property type="match status" value="1"/>
</dbReference>
<proteinExistence type="inferred from homology"/>
<dbReference type="PANTHER" id="PTHR11803:SF22">
    <property type="entry name" value="ENDORIBONUCLEASE FAMILY PROTEIN BRT1, PUTATIVE (AFU_ORTHOLOGUE AFUA_5G03780)-RELATED"/>
    <property type="match status" value="1"/>
</dbReference>
<dbReference type="PANTHER" id="PTHR11803">
    <property type="entry name" value="2-IMINOBUTANOATE/2-IMINOPROPANOATE DEAMINASE RIDA"/>
    <property type="match status" value="1"/>
</dbReference>
<dbReference type="NCBIfam" id="TIGR00004">
    <property type="entry name" value="Rid family detoxifying hydrolase"/>
    <property type="match status" value="1"/>
</dbReference>
<evidence type="ECO:0000256" key="1">
    <source>
        <dbReference type="ARBA" id="ARBA00010552"/>
    </source>
</evidence>
<evidence type="ECO:0000313" key="3">
    <source>
        <dbReference type="Proteomes" id="UP000806378"/>
    </source>
</evidence>
<dbReference type="Gene3D" id="3.30.1330.40">
    <property type="entry name" value="RutC-like"/>
    <property type="match status" value="1"/>
</dbReference>
<dbReference type="FunFam" id="3.30.1330.40:FF:000001">
    <property type="entry name" value="L-PSP family endoribonuclease"/>
    <property type="match status" value="1"/>
</dbReference>
<protein>
    <submittedName>
        <fullName evidence="2">Uncharacterized protein</fullName>
    </submittedName>
</protein>
<dbReference type="GO" id="GO:0005739">
    <property type="term" value="C:mitochondrion"/>
    <property type="evidence" value="ECO:0007669"/>
    <property type="project" value="TreeGrafter"/>
</dbReference>